<evidence type="ECO:0000256" key="8">
    <source>
        <dbReference type="ARBA" id="ARBA00023118"/>
    </source>
</evidence>
<evidence type="ECO:0000256" key="4">
    <source>
        <dbReference type="ARBA" id="ARBA00022723"/>
    </source>
</evidence>
<keyword evidence="6 9" id="KW-0378">Hydrolase</keyword>
<keyword evidence="8 9" id="KW-0051">Antiviral defense</keyword>
<reference evidence="11" key="1">
    <citation type="journal article" date="2015" name="Genome">
        <title>Whole Genome Sequence of the Non-Microcystin-Producing Microcystis aeruginosa Strain NIES-44.</title>
        <authorList>
            <person name="Okano K."/>
            <person name="Miyata N."/>
            <person name="Ozaki Y."/>
        </authorList>
    </citation>
    <scope>NUCLEOTIDE SEQUENCE [LARGE SCALE GENOMIC DNA]</scope>
    <source>
        <strain evidence="11">NIES-44</strain>
    </source>
</reference>
<dbReference type="EMBL" id="BBPA01000005">
    <property type="protein sequence ID" value="GAL91589.1"/>
    <property type="molecule type" value="Genomic_DNA"/>
</dbReference>
<keyword evidence="5 9" id="KW-0255">Endonuclease</keyword>
<name>A0A0A1VPP9_MICAE</name>
<dbReference type="GO" id="GO:0016787">
    <property type="term" value="F:hydrolase activity"/>
    <property type="evidence" value="ECO:0007669"/>
    <property type="project" value="UniProtKB-KW"/>
</dbReference>
<dbReference type="PANTHER" id="PTHR34405">
    <property type="entry name" value="CRISPR-ASSOCIATED ENDORIBONUCLEASE CAS2"/>
    <property type="match status" value="1"/>
</dbReference>
<dbReference type="GO" id="GO:0046872">
    <property type="term" value="F:metal ion binding"/>
    <property type="evidence" value="ECO:0007669"/>
    <property type="project" value="UniProtKB-UniRule"/>
</dbReference>
<protein>
    <recommendedName>
        <fullName evidence="9">CRISPR-associated endoribonuclease Cas2</fullName>
        <ecNumber evidence="9">3.1.-.-</ecNumber>
    </recommendedName>
</protein>
<dbReference type="SUPFAM" id="SSF143430">
    <property type="entry name" value="TTP0101/SSO1404-like"/>
    <property type="match status" value="1"/>
</dbReference>
<dbReference type="InterPro" id="IPR021127">
    <property type="entry name" value="CRISPR_associated_Cas2"/>
</dbReference>
<dbReference type="PANTHER" id="PTHR34405:SF3">
    <property type="entry name" value="CRISPR-ASSOCIATED ENDORIBONUCLEASE CAS2 3"/>
    <property type="match status" value="1"/>
</dbReference>
<feature type="binding site" evidence="9">
    <location>
        <position position="13"/>
    </location>
    <ligand>
        <name>Mg(2+)</name>
        <dbReference type="ChEBI" id="CHEBI:18420"/>
        <note>catalytic</note>
    </ligand>
</feature>
<dbReference type="GO" id="GO:0004521">
    <property type="term" value="F:RNA endonuclease activity"/>
    <property type="evidence" value="ECO:0007669"/>
    <property type="project" value="InterPro"/>
</dbReference>
<dbReference type="NCBIfam" id="TIGR01573">
    <property type="entry name" value="cas2"/>
    <property type="match status" value="1"/>
</dbReference>
<gene>
    <name evidence="9" type="primary">cas2</name>
    <name evidence="10" type="ORF">N44_02302</name>
</gene>
<keyword evidence="3 9" id="KW-0540">Nuclease</keyword>
<comment type="function">
    <text evidence="9">CRISPR (clustered regularly interspaced short palindromic repeat), is an adaptive immune system that provides protection against mobile genetic elements (viruses, transposable elements and conjugative plasmids). CRISPR clusters contain sequences complementary to antecedent mobile elements and target invading nucleic acids. CRISPR clusters are transcribed and processed into CRISPR RNA (crRNA). Functions as a ssRNA-specific endoribonuclease. Involved in the integration of spacer DNA into the CRISPR cassette.</text>
</comment>
<dbReference type="GO" id="GO:0051607">
    <property type="term" value="P:defense response to virus"/>
    <property type="evidence" value="ECO:0007669"/>
    <property type="project" value="UniProtKB-UniRule"/>
</dbReference>
<dbReference type="RefSeq" id="WP_045356677.1">
    <property type="nucleotide sequence ID" value="NZ_BBPA01000005.1"/>
</dbReference>
<dbReference type="InterPro" id="IPR019199">
    <property type="entry name" value="Virulence_VapD/CRISPR_Cas2"/>
</dbReference>
<dbReference type="GO" id="GO:0043571">
    <property type="term" value="P:maintenance of CRISPR repeat elements"/>
    <property type="evidence" value="ECO:0007669"/>
    <property type="project" value="UniProtKB-UniRule"/>
</dbReference>
<sequence>MAELKHWYLICYDIRCPQRWRKAYKILGGYGDRIQYSIFRCWLSARMREKLRWELEKVLTLKDDLILIRLSEQCVRDLPKYNRPDTWLLDEKGFRVI</sequence>
<dbReference type="Gene3D" id="3.30.70.240">
    <property type="match status" value="1"/>
</dbReference>
<dbReference type="Pfam" id="PF09827">
    <property type="entry name" value="CRISPR_Cas2"/>
    <property type="match status" value="1"/>
</dbReference>
<accession>A0A0A1VPP9</accession>
<dbReference type="EC" id="3.1.-.-" evidence="9"/>
<dbReference type="HAMAP" id="MF_01471">
    <property type="entry name" value="Cas2"/>
    <property type="match status" value="1"/>
</dbReference>
<dbReference type="Proteomes" id="UP000030321">
    <property type="component" value="Unassembled WGS sequence"/>
</dbReference>
<keyword evidence="4 9" id="KW-0479">Metal-binding</keyword>
<proteinExistence type="inferred from homology"/>
<evidence type="ECO:0000313" key="10">
    <source>
        <dbReference type="EMBL" id="GAL91589.1"/>
    </source>
</evidence>
<evidence type="ECO:0000313" key="11">
    <source>
        <dbReference type="Proteomes" id="UP000030321"/>
    </source>
</evidence>
<comment type="subunit">
    <text evidence="9">Homodimer, forms a heterotetramer with a Cas1 homodimer.</text>
</comment>
<keyword evidence="7 9" id="KW-0460">Magnesium</keyword>
<comment type="caution">
    <text evidence="10">The sequence shown here is derived from an EMBL/GenBank/DDBJ whole genome shotgun (WGS) entry which is preliminary data.</text>
</comment>
<comment type="similarity">
    <text evidence="2 9">Belongs to the CRISPR-associated endoribonuclease Cas2 protein family.</text>
</comment>
<organism evidence="10 11">
    <name type="scientific">Microcystis aeruginosa NIES-44</name>
    <dbReference type="NCBI Taxonomy" id="449439"/>
    <lineage>
        <taxon>Bacteria</taxon>
        <taxon>Bacillati</taxon>
        <taxon>Cyanobacteriota</taxon>
        <taxon>Cyanophyceae</taxon>
        <taxon>Oscillatoriophycideae</taxon>
        <taxon>Chroococcales</taxon>
        <taxon>Microcystaceae</taxon>
        <taxon>Microcystis</taxon>
    </lineage>
</organism>
<dbReference type="CDD" id="cd09725">
    <property type="entry name" value="Cas2_I_II_III"/>
    <property type="match status" value="1"/>
</dbReference>
<evidence type="ECO:0000256" key="7">
    <source>
        <dbReference type="ARBA" id="ARBA00022842"/>
    </source>
</evidence>
<evidence type="ECO:0000256" key="3">
    <source>
        <dbReference type="ARBA" id="ARBA00022722"/>
    </source>
</evidence>
<evidence type="ECO:0000256" key="9">
    <source>
        <dbReference type="HAMAP-Rule" id="MF_01471"/>
    </source>
</evidence>
<evidence type="ECO:0000256" key="5">
    <source>
        <dbReference type="ARBA" id="ARBA00022759"/>
    </source>
</evidence>
<evidence type="ECO:0000256" key="2">
    <source>
        <dbReference type="ARBA" id="ARBA00009959"/>
    </source>
</evidence>
<evidence type="ECO:0000256" key="1">
    <source>
        <dbReference type="ARBA" id="ARBA00001946"/>
    </source>
</evidence>
<evidence type="ECO:0000256" key="6">
    <source>
        <dbReference type="ARBA" id="ARBA00022801"/>
    </source>
</evidence>
<dbReference type="AlphaFoldDB" id="A0A0A1VPP9"/>
<comment type="cofactor">
    <cofactor evidence="1 9">
        <name>Mg(2+)</name>
        <dbReference type="ChEBI" id="CHEBI:18420"/>
    </cofactor>
</comment>